<evidence type="ECO:0000256" key="3">
    <source>
        <dbReference type="ARBA" id="ARBA00022692"/>
    </source>
</evidence>
<keyword evidence="4" id="KW-1133">Transmembrane helix</keyword>
<comment type="subcellular location">
    <subcellularLocation>
        <location evidence="1">Membrane</location>
        <topology evidence="1">Single-pass membrane protein</topology>
    </subcellularLocation>
</comment>
<dbReference type="SUPFAM" id="SSF140478">
    <property type="entry name" value="LemA-like"/>
    <property type="match status" value="1"/>
</dbReference>
<dbReference type="RefSeq" id="WP_169603220.1">
    <property type="nucleotide sequence ID" value="NZ_CP046565.1"/>
</dbReference>
<name>A0A858Q7V0_9GAMM</name>
<dbReference type="Pfam" id="PF04011">
    <property type="entry name" value="LemA"/>
    <property type="match status" value="1"/>
</dbReference>
<comment type="similarity">
    <text evidence="2">Belongs to the LemA family.</text>
</comment>
<keyword evidence="7" id="KW-1185">Reference proteome</keyword>
<dbReference type="PANTHER" id="PTHR34478">
    <property type="entry name" value="PROTEIN LEMA"/>
    <property type="match status" value="1"/>
</dbReference>
<evidence type="ECO:0000256" key="5">
    <source>
        <dbReference type="ARBA" id="ARBA00023136"/>
    </source>
</evidence>
<dbReference type="Gene3D" id="1.20.1440.20">
    <property type="entry name" value="LemA-like domain"/>
    <property type="match status" value="1"/>
</dbReference>
<evidence type="ECO:0000313" key="6">
    <source>
        <dbReference type="EMBL" id="QJD29938.1"/>
    </source>
</evidence>
<dbReference type="AlphaFoldDB" id="A0A858Q7V0"/>
<reference evidence="7" key="1">
    <citation type="submission" date="2019-12" db="EMBL/GenBank/DDBJ databases">
        <authorList>
            <person name="Awala S.I."/>
            <person name="Rhee S.K."/>
        </authorList>
    </citation>
    <scope>NUCLEOTIDE SEQUENCE [LARGE SCALE GENOMIC DNA]</scope>
    <source>
        <strain evidence="7">IM1</strain>
    </source>
</reference>
<dbReference type="PANTHER" id="PTHR34478:SF1">
    <property type="entry name" value="PROTEIN LEMA"/>
    <property type="match status" value="1"/>
</dbReference>
<protein>
    <submittedName>
        <fullName evidence="6">LemA family protein</fullName>
    </submittedName>
</protein>
<keyword evidence="5" id="KW-0472">Membrane</keyword>
<dbReference type="KEGG" id="metu:GNH96_08090"/>
<evidence type="ECO:0000256" key="1">
    <source>
        <dbReference type="ARBA" id="ARBA00004167"/>
    </source>
</evidence>
<accession>A0A858Q7V0</accession>
<dbReference type="EMBL" id="CP046565">
    <property type="protein sequence ID" value="QJD29938.1"/>
    <property type="molecule type" value="Genomic_DNA"/>
</dbReference>
<dbReference type="GO" id="GO:0016020">
    <property type="term" value="C:membrane"/>
    <property type="evidence" value="ECO:0007669"/>
    <property type="project" value="UniProtKB-SubCell"/>
</dbReference>
<evidence type="ECO:0000313" key="7">
    <source>
        <dbReference type="Proteomes" id="UP000503004"/>
    </source>
</evidence>
<organism evidence="6 7">
    <name type="scientific">Methylococcus geothermalis</name>
    <dbReference type="NCBI Taxonomy" id="2681310"/>
    <lineage>
        <taxon>Bacteria</taxon>
        <taxon>Pseudomonadati</taxon>
        <taxon>Pseudomonadota</taxon>
        <taxon>Gammaproteobacteria</taxon>
        <taxon>Methylococcales</taxon>
        <taxon>Methylococcaceae</taxon>
        <taxon>Methylococcus</taxon>
    </lineage>
</organism>
<keyword evidence="3" id="KW-0812">Transmembrane</keyword>
<dbReference type="Proteomes" id="UP000503004">
    <property type="component" value="Chromosome"/>
</dbReference>
<evidence type="ECO:0000256" key="2">
    <source>
        <dbReference type="ARBA" id="ARBA00008854"/>
    </source>
</evidence>
<evidence type="ECO:0000256" key="4">
    <source>
        <dbReference type="ARBA" id="ARBA00022989"/>
    </source>
</evidence>
<proteinExistence type="inferred from homology"/>
<dbReference type="InterPro" id="IPR023353">
    <property type="entry name" value="LemA-like_dom_sf"/>
</dbReference>
<sequence>MQYAVLVLILIALLIVFIYNALVRLRVQCDNAWADIDVQLKRRYDLIPNLVETVKGYAAHEKGTLEAVIEARNRAMSVRGAAGRAEAEDALSGALRQLFALAEQYPQLRAVESFNQLQGTLTEIEDTVQNARRYYNAAVRDLNTRIAQFPSNLIANSFGFTARPFFELSETAQRETPAVRFDTGAH</sequence>
<dbReference type="InterPro" id="IPR007156">
    <property type="entry name" value="MamQ_LemA"/>
</dbReference>
<gene>
    <name evidence="6" type="ORF">GNH96_08090</name>
</gene>